<dbReference type="AlphaFoldDB" id="A0A839T6V4"/>
<evidence type="ECO:0000313" key="3">
    <source>
        <dbReference type="Proteomes" id="UP000549250"/>
    </source>
</evidence>
<evidence type="ECO:0000313" key="2">
    <source>
        <dbReference type="EMBL" id="MBB3105211.1"/>
    </source>
</evidence>
<dbReference type="InterPro" id="IPR029069">
    <property type="entry name" value="HotDog_dom_sf"/>
</dbReference>
<dbReference type="SUPFAM" id="SSF54637">
    <property type="entry name" value="Thioesterase/thiol ester dehydrase-isomerase"/>
    <property type="match status" value="1"/>
</dbReference>
<comment type="caution">
    <text evidence="2">The sequence shown here is derived from an EMBL/GenBank/DDBJ whole genome shotgun (WGS) entry which is preliminary data.</text>
</comment>
<keyword evidence="3" id="KW-1185">Reference proteome</keyword>
<feature type="domain" description="MaoC-like" evidence="1">
    <location>
        <begin position="12"/>
        <end position="64"/>
    </location>
</feature>
<gene>
    <name evidence="2" type="ORF">FHR87_003646</name>
</gene>
<dbReference type="PANTHER" id="PTHR43437:SF3">
    <property type="entry name" value="HYDROXYACYL-THIOESTER DEHYDRATASE TYPE 2, MITOCHONDRIAL"/>
    <property type="match status" value="1"/>
</dbReference>
<dbReference type="Proteomes" id="UP000549250">
    <property type="component" value="Unassembled WGS sequence"/>
</dbReference>
<dbReference type="EMBL" id="JACHXI010000029">
    <property type="protein sequence ID" value="MBB3105211.1"/>
    <property type="molecule type" value="Genomic_DNA"/>
</dbReference>
<dbReference type="PANTHER" id="PTHR43437">
    <property type="entry name" value="HYDROXYACYL-THIOESTER DEHYDRATASE TYPE 2, MITOCHONDRIAL-RELATED"/>
    <property type="match status" value="1"/>
</dbReference>
<dbReference type="GO" id="GO:0006633">
    <property type="term" value="P:fatty acid biosynthetic process"/>
    <property type="evidence" value="ECO:0007669"/>
    <property type="project" value="TreeGrafter"/>
</dbReference>
<accession>A0A839T6V4</accession>
<sequence>MSSRWTPYRRQFHLTRRFTETDIEDFARISRDYNPVHFDSPYATLRNFKAPVSQGLLTASLMTEIGGQIGG</sequence>
<dbReference type="InterPro" id="IPR050965">
    <property type="entry name" value="UPF0336/Enoyl-CoA_hydratase"/>
</dbReference>
<reference evidence="2 3" key="1">
    <citation type="submission" date="2020-08" db="EMBL/GenBank/DDBJ databases">
        <title>Genomic Encyclopedia of Type Strains, Phase III (KMG-III): the genomes of soil and plant-associated and newly described type strains.</title>
        <authorList>
            <person name="Whitman W."/>
        </authorList>
    </citation>
    <scope>NUCLEOTIDE SEQUENCE [LARGE SCALE GENOMIC DNA]</scope>
    <source>
        <strain evidence="2 3">CECT 4462</strain>
    </source>
</reference>
<organism evidence="2 3">
    <name type="scientific">Azomonas macrocytogenes</name>
    <name type="common">Azotobacter macrocytogenes</name>
    <dbReference type="NCBI Taxonomy" id="69962"/>
    <lineage>
        <taxon>Bacteria</taxon>
        <taxon>Pseudomonadati</taxon>
        <taxon>Pseudomonadota</taxon>
        <taxon>Gammaproteobacteria</taxon>
        <taxon>Pseudomonadales</taxon>
        <taxon>Pseudomonadaceae</taxon>
        <taxon>Azomonas</taxon>
    </lineage>
</organism>
<proteinExistence type="predicted"/>
<dbReference type="Pfam" id="PF01575">
    <property type="entry name" value="MaoC_dehydratas"/>
    <property type="match status" value="1"/>
</dbReference>
<dbReference type="InterPro" id="IPR002539">
    <property type="entry name" value="MaoC-like_dom"/>
</dbReference>
<dbReference type="GO" id="GO:0019171">
    <property type="term" value="F:(3R)-hydroxyacyl-[acyl-carrier-protein] dehydratase activity"/>
    <property type="evidence" value="ECO:0007669"/>
    <property type="project" value="TreeGrafter"/>
</dbReference>
<name>A0A839T6V4_AZOMA</name>
<evidence type="ECO:0000259" key="1">
    <source>
        <dbReference type="Pfam" id="PF01575"/>
    </source>
</evidence>
<protein>
    <submittedName>
        <fullName evidence="2">Acyl dehydratase</fullName>
    </submittedName>
</protein>
<dbReference type="Gene3D" id="3.10.129.10">
    <property type="entry name" value="Hotdog Thioesterase"/>
    <property type="match status" value="1"/>
</dbReference>